<organism evidence="1 2">
    <name type="scientific">Georgenia halotolerans</name>
    <dbReference type="NCBI Taxonomy" id="3028317"/>
    <lineage>
        <taxon>Bacteria</taxon>
        <taxon>Bacillati</taxon>
        <taxon>Actinomycetota</taxon>
        <taxon>Actinomycetes</taxon>
        <taxon>Micrococcales</taxon>
        <taxon>Bogoriellaceae</taxon>
        <taxon>Georgenia</taxon>
    </lineage>
</organism>
<dbReference type="InterPro" id="IPR049790">
    <property type="entry name" value="Rv3655c/TadE"/>
</dbReference>
<name>A0ABT5U2U1_9MICO</name>
<proteinExistence type="predicted"/>
<reference evidence="1" key="1">
    <citation type="submission" date="2023-02" db="EMBL/GenBank/DDBJ databases">
        <title>Georgenia sp.10Sc9-8, isolated from a soil sample collected from the Taklamakan desert.</title>
        <authorList>
            <person name="Liu S."/>
        </authorList>
    </citation>
    <scope>NUCLEOTIDE SEQUENCE</scope>
    <source>
        <strain evidence="1">10Sc9-8</strain>
    </source>
</reference>
<evidence type="ECO:0000313" key="2">
    <source>
        <dbReference type="Proteomes" id="UP001165561"/>
    </source>
</evidence>
<gene>
    <name evidence="1" type="ORF">PU560_13445</name>
</gene>
<comment type="caution">
    <text evidence="1">The sequence shown here is derived from an EMBL/GenBank/DDBJ whole genome shotgun (WGS) entry which is preliminary data.</text>
</comment>
<sequence length="91" mass="8969">MLALLAVAGAGVAAVQVTDAARAAARAAALGEDAAVVVAVGRQLAGDHAQVHLSTDADLVVVTVTRRLPGPLGAADLTARATARARPEPGR</sequence>
<dbReference type="Proteomes" id="UP001165561">
    <property type="component" value="Unassembled WGS sequence"/>
</dbReference>
<dbReference type="NCBIfam" id="NF041390">
    <property type="entry name" value="TadE_Rv3655c"/>
    <property type="match status" value="1"/>
</dbReference>
<accession>A0ABT5U2U1</accession>
<dbReference type="EMBL" id="JARACI010001108">
    <property type="protein sequence ID" value="MDD9207461.1"/>
    <property type="molecule type" value="Genomic_DNA"/>
</dbReference>
<protein>
    <submittedName>
        <fullName evidence="1">TadE family type IV pilus minor pilin</fullName>
    </submittedName>
</protein>
<keyword evidence="2" id="KW-1185">Reference proteome</keyword>
<evidence type="ECO:0000313" key="1">
    <source>
        <dbReference type="EMBL" id="MDD9207461.1"/>
    </source>
</evidence>